<dbReference type="InterPro" id="IPR006176">
    <property type="entry name" value="3-OHacyl-CoA_DH_NAD-bd"/>
</dbReference>
<dbReference type="RefSeq" id="WP_121544511.1">
    <property type="nucleotide sequence ID" value="NZ_CP023407.1"/>
</dbReference>
<sequence>MNDFPRVGVLGLGTMGAGIAQVFAASGRDVVALETDVSRVDAGLAAVADFLDGGIARGKITEDAKQATLAHITGTTSMADLAGVDVVVESVTENAEVKKALLAEAAAVVGEQTPVLTNTSALSVTDLAAALPHPERVAGLHFFNPAPVMRTVEVVRALQTDPRLVERLVALVSSLDGKEPVVVKDRPGFLLNALLLPYLNDVIQEYDDGLATAEDIDVALKLGLGYQSGPFEMLDMIGLDVHLHATESAYAATLDSRYAPPPLLRRMVAAGRLGAKNGQGFRTGEKNTR</sequence>
<dbReference type="GeneID" id="93881319"/>
<dbReference type="Gene3D" id="1.10.1040.10">
    <property type="entry name" value="N-(1-d-carboxylethyl)-l-norvaline Dehydrogenase, domain 2"/>
    <property type="match status" value="1"/>
</dbReference>
<dbReference type="Proteomes" id="UP000282170">
    <property type="component" value="Chromosome"/>
</dbReference>
<dbReference type="InterPro" id="IPR008927">
    <property type="entry name" value="6-PGluconate_DH-like_C_sf"/>
</dbReference>
<reference evidence="7 8" key="1">
    <citation type="submission" date="2017-09" db="EMBL/GenBank/DDBJ databases">
        <authorList>
            <person name="Zhang H."/>
            <person name="Hu S."/>
            <person name="Xu J."/>
            <person name="He Z."/>
        </authorList>
    </citation>
    <scope>NUCLEOTIDE SEQUENCE [LARGE SCALE GENOMIC DNA]</scope>
    <source>
        <strain evidence="7 8">TXX3120</strain>
    </source>
</reference>
<dbReference type="AlphaFoldDB" id="A0A494UUC5"/>
<dbReference type="GO" id="GO:0006631">
    <property type="term" value="P:fatty acid metabolic process"/>
    <property type="evidence" value="ECO:0007669"/>
    <property type="project" value="InterPro"/>
</dbReference>
<dbReference type="GO" id="GO:0016616">
    <property type="term" value="F:oxidoreductase activity, acting on the CH-OH group of donors, NAD or NADP as acceptor"/>
    <property type="evidence" value="ECO:0007669"/>
    <property type="project" value="InterPro"/>
</dbReference>
<gene>
    <name evidence="7" type="ORF">CNQ36_00855</name>
</gene>
<accession>A0A494UUC5</accession>
<evidence type="ECO:0000256" key="3">
    <source>
        <dbReference type="ARBA" id="ARBA00023002"/>
    </source>
</evidence>
<dbReference type="SUPFAM" id="SSF51735">
    <property type="entry name" value="NAD(P)-binding Rossmann-fold domains"/>
    <property type="match status" value="1"/>
</dbReference>
<dbReference type="PANTHER" id="PTHR48075:SF5">
    <property type="entry name" value="3-HYDROXYBUTYRYL-COA DEHYDROGENASE"/>
    <property type="match status" value="1"/>
</dbReference>
<dbReference type="FunFam" id="3.40.50.720:FF:000009">
    <property type="entry name" value="Fatty oxidation complex, alpha subunit"/>
    <property type="match status" value="1"/>
</dbReference>
<keyword evidence="3" id="KW-0560">Oxidoreductase</keyword>
<dbReference type="KEGG" id="sfug:CNQ36_00855"/>
<dbReference type="InterPro" id="IPR022694">
    <property type="entry name" value="3-OHacyl-CoA_DH"/>
</dbReference>
<evidence type="ECO:0000256" key="4">
    <source>
        <dbReference type="PIRSR" id="PIRSR000105-1"/>
    </source>
</evidence>
<evidence type="ECO:0000259" key="6">
    <source>
        <dbReference type="Pfam" id="PF02737"/>
    </source>
</evidence>
<dbReference type="Gene3D" id="3.40.50.720">
    <property type="entry name" value="NAD(P)-binding Rossmann-like Domain"/>
    <property type="match status" value="1"/>
</dbReference>
<dbReference type="InterPro" id="IPR013328">
    <property type="entry name" value="6PGD_dom2"/>
</dbReference>
<proteinExistence type="inferred from homology"/>
<dbReference type="PANTHER" id="PTHR48075">
    <property type="entry name" value="3-HYDROXYACYL-COA DEHYDROGENASE FAMILY PROTEIN"/>
    <property type="match status" value="1"/>
</dbReference>
<feature type="domain" description="3-hydroxyacyl-CoA dehydrogenase C-terminal" evidence="5">
    <location>
        <begin position="188"/>
        <end position="282"/>
    </location>
</feature>
<dbReference type="Pfam" id="PF00725">
    <property type="entry name" value="3HCDH"/>
    <property type="match status" value="1"/>
</dbReference>
<comment type="similarity">
    <text evidence="2">Belongs to the 3-hydroxyacyl-CoA dehydrogenase family.</text>
</comment>
<organism evidence="7 8">
    <name type="scientific">Streptomyces fungicidicus</name>
    <dbReference type="NCBI Taxonomy" id="68203"/>
    <lineage>
        <taxon>Bacteria</taxon>
        <taxon>Bacillati</taxon>
        <taxon>Actinomycetota</taxon>
        <taxon>Actinomycetes</taxon>
        <taxon>Kitasatosporales</taxon>
        <taxon>Streptomycetaceae</taxon>
        <taxon>Streptomyces</taxon>
    </lineage>
</organism>
<dbReference type="PIRSF" id="PIRSF000105">
    <property type="entry name" value="HCDH"/>
    <property type="match status" value="1"/>
</dbReference>
<dbReference type="InterPro" id="IPR006108">
    <property type="entry name" value="3HC_DH_C"/>
</dbReference>
<dbReference type="InterPro" id="IPR036291">
    <property type="entry name" value="NAD(P)-bd_dom_sf"/>
</dbReference>
<name>A0A494UUC5_9ACTN</name>
<evidence type="ECO:0000313" key="7">
    <source>
        <dbReference type="EMBL" id="AYL34104.1"/>
    </source>
</evidence>
<feature type="site" description="Important for catalytic activity" evidence="4">
    <location>
        <position position="141"/>
    </location>
</feature>
<evidence type="ECO:0000259" key="5">
    <source>
        <dbReference type="Pfam" id="PF00725"/>
    </source>
</evidence>
<comment type="pathway">
    <text evidence="1">Lipid metabolism; butanoate metabolism.</text>
</comment>
<dbReference type="EMBL" id="CP023407">
    <property type="protein sequence ID" value="AYL34104.1"/>
    <property type="molecule type" value="Genomic_DNA"/>
</dbReference>
<protein>
    <submittedName>
        <fullName evidence="7">3-hydroxybutyryl-CoA dehydrogenase</fullName>
    </submittedName>
</protein>
<dbReference type="Pfam" id="PF02737">
    <property type="entry name" value="3HCDH_N"/>
    <property type="match status" value="1"/>
</dbReference>
<dbReference type="SUPFAM" id="SSF48179">
    <property type="entry name" value="6-phosphogluconate dehydrogenase C-terminal domain-like"/>
    <property type="match status" value="1"/>
</dbReference>
<evidence type="ECO:0000256" key="2">
    <source>
        <dbReference type="ARBA" id="ARBA00009463"/>
    </source>
</evidence>
<dbReference type="GO" id="GO:0070403">
    <property type="term" value="F:NAD+ binding"/>
    <property type="evidence" value="ECO:0007669"/>
    <property type="project" value="InterPro"/>
</dbReference>
<evidence type="ECO:0000256" key="1">
    <source>
        <dbReference type="ARBA" id="ARBA00005086"/>
    </source>
</evidence>
<keyword evidence="8" id="KW-1185">Reference proteome</keyword>
<evidence type="ECO:0000313" key="8">
    <source>
        <dbReference type="Proteomes" id="UP000282170"/>
    </source>
</evidence>
<feature type="domain" description="3-hydroxyacyl-CoA dehydrogenase NAD binding" evidence="6">
    <location>
        <begin position="7"/>
        <end position="185"/>
    </location>
</feature>